<protein>
    <submittedName>
        <fullName evidence="1">Uncharacterized protein</fullName>
    </submittedName>
</protein>
<reference evidence="1 2" key="2">
    <citation type="submission" date="2020-03" db="EMBL/GenBank/DDBJ databases">
        <authorList>
            <person name="Ichikawa N."/>
            <person name="Kimura A."/>
            <person name="Kitahashi Y."/>
            <person name="Uohara A."/>
        </authorList>
    </citation>
    <scope>NUCLEOTIDE SEQUENCE [LARGE SCALE GENOMIC DNA]</scope>
    <source>
        <strain evidence="1 2">NBRC 108639</strain>
    </source>
</reference>
<evidence type="ECO:0000313" key="1">
    <source>
        <dbReference type="EMBL" id="GFJ85032.1"/>
    </source>
</evidence>
<dbReference type="EMBL" id="BLPF01000004">
    <property type="protein sequence ID" value="GFJ85032.1"/>
    <property type="molecule type" value="Genomic_DNA"/>
</dbReference>
<sequence>MPVSSGPANLAALDRLSGDLRSNGLSVVVHRRGTRSDLNGGDQTKAPTEMIIEFVIGYAAGRGLDWTVAYLRERVAKHRIRDAQIETREDEGEDEDGSK</sequence>
<keyword evidence="2" id="KW-1185">Reference proteome</keyword>
<dbReference type="Proteomes" id="UP000482800">
    <property type="component" value="Unassembled WGS sequence"/>
</dbReference>
<organism evidence="1 2">
    <name type="scientific">Phytohabitans houttuyneae</name>
    <dbReference type="NCBI Taxonomy" id="1076126"/>
    <lineage>
        <taxon>Bacteria</taxon>
        <taxon>Bacillati</taxon>
        <taxon>Actinomycetota</taxon>
        <taxon>Actinomycetes</taxon>
        <taxon>Micromonosporales</taxon>
        <taxon>Micromonosporaceae</taxon>
    </lineage>
</organism>
<gene>
    <name evidence="1" type="ORF">Phou_092120</name>
</gene>
<evidence type="ECO:0000313" key="2">
    <source>
        <dbReference type="Proteomes" id="UP000482800"/>
    </source>
</evidence>
<accession>A0A6V8KIK8</accession>
<dbReference type="AlphaFoldDB" id="A0A6V8KIK8"/>
<reference evidence="1 2" key="1">
    <citation type="submission" date="2020-03" db="EMBL/GenBank/DDBJ databases">
        <title>Whole genome shotgun sequence of Phytohabitans houttuyneae NBRC 108639.</title>
        <authorList>
            <person name="Komaki H."/>
            <person name="Tamura T."/>
        </authorList>
    </citation>
    <scope>NUCLEOTIDE SEQUENCE [LARGE SCALE GENOMIC DNA]</scope>
    <source>
        <strain evidence="1 2">NBRC 108639</strain>
    </source>
</reference>
<name>A0A6V8KIK8_9ACTN</name>
<comment type="caution">
    <text evidence="1">The sequence shown here is derived from an EMBL/GenBank/DDBJ whole genome shotgun (WGS) entry which is preliminary data.</text>
</comment>
<proteinExistence type="predicted"/>